<dbReference type="RefSeq" id="WP_193522388.1">
    <property type="nucleotide sequence ID" value="NZ_CBCSDF010000019.1"/>
</dbReference>
<reference evidence="6 8" key="2">
    <citation type="submission" date="2023-10" db="EMBL/GenBank/DDBJ databases">
        <title>To unveil natural product biosynthetic capacity in Pseudoalteromonas.</title>
        <authorList>
            <person name="Wang J."/>
        </authorList>
    </citation>
    <scope>NUCLEOTIDE SEQUENCE [LARGE SCALE GENOMIC DNA]</scope>
    <source>
        <strain evidence="6 8">DSM 15914</strain>
    </source>
</reference>
<evidence type="ECO:0000313" key="8">
    <source>
        <dbReference type="Proteomes" id="UP001304419"/>
    </source>
</evidence>
<dbReference type="EMBL" id="WEIA01000015">
    <property type="protein sequence ID" value="NLR23426.1"/>
    <property type="molecule type" value="Genomic_DNA"/>
</dbReference>
<dbReference type="Proteomes" id="UP000646877">
    <property type="component" value="Unassembled WGS sequence"/>
</dbReference>
<dbReference type="GO" id="GO:0004066">
    <property type="term" value="F:asparagine synthase (glutamine-hydrolyzing) activity"/>
    <property type="evidence" value="ECO:0007669"/>
    <property type="project" value="UniProtKB-EC"/>
</dbReference>
<dbReference type="InterPro" id="IPR014729">
    <property type="entry name" value="Rossmann-like_a/b/a_fold"/>
</dbReference>
<dbReference type="GO" id="GO:0006529">
    <property type="term" value="P:asparagine biosynthetic process"/>
    <property type="evidence" value="ECO:0007669"/>
    <property type="project" value="InterPro"/>
</dbReference>
<dbReference type="SUPFAM" id="SSF52402">
    <property type="entry name" value="Adenine nucleotide alpha hydrolases-like"/>
    <property type="match status" value="1"/>
</dbReference>
<feature type="domain" description="Asparagine synthetase" evidence="4">
    <location>
        <begin position="182"/>
        <end position="419"/>
    </location>
</feature>
<comment type="pathway">
    <text evidence="1">Amino-acid biosynthesis; L-asparagine biosynthesis; L-asparagine from L-aspartate (L-Gln route): step 1/1.</text>
</comment>
<dbReference type="Gene3D" id="3.40.50.620">
    <property type="entry name" value="HUPs"/>
    <property type="match status" value="1"/>
</dbReference>
<evidence type="ECO:0000313" key="7">
    <source>
        <dbReference type="Proteomes" id="UP000646877"/>
    </source>
</evidence>
<dbReference type="EMBL" id="CP137578">
    <property type="protein sequence ID" value="WOX29195.1"/>
    <property type="molecule type" value="Genomic_DNA"/>
</dbReference>
<evidence type="ECO:0000259" key="4">
    <source>
        <dbReference type="Pfam" id="PF00733"/>
    </source>
</evidence>
<reference evidence="5" key="1">
    <citation type="submission" date="2019-10" db="EMBL/GenBank/DDBJ databases">
        <authorList>
            <person name="Paulsen S."/>
        </authorList>
    </citation>
    <scope>NUCLEOTIDE SEQUENCE</scope>
    <source>
        <strain evidence="5">LMG 19692</strain>
    </source>
</reference>
<dbReference type="EC" id="6.3.5.4" evidence="2"/>
<dbReference type="InterPro" id="IPR001962">
    <property type="entry name" value="Asn_synthase"/>
</dbReference>
<dbReference type="PANTHER" id="PTHR43284">
    <property type="entry name" value="ASPARAGINE SYNTHETASE (GLUTAMINE-HYDROLYZING)"/>
    <property type="match status" value="1"/>
</dbReference>
<dbReference type="Proteomes" id="UP001304419">
    <property type="component" value="Chromosome 1"/>
</dbReference>
<evidence type="ECO:0000256" key="2">
    <source>
        <dbReference type="ARBA" id="ARBA00012737"/>
    </source>
</evidence>
<dbReference type="Pfam" id="PF00733">
    <property type="entry name" value="Asn_synthase"/>
    <property type="match status" value="1"/>
</dbReference>
<dbReference type="Gene3D" id="3.60.20.10">
    <property type="entry name" value="Glutamine Phosphoribosylpyrophosphate, subunit 1, domain 1"/>
    <property type="match status" value="1"/>
</dbReference>
<dbReference type="AlphaFoldDB" id="A0A8I2H5F9"/>
<comment type="catalytic activity">
    <reaction evidence="3">
        <text>L-aspartate + L-glutamine + ATP + H2O = L-asparagine + L-glutamate + AMP + diphosphate + H(+)</text>
        <dbReference type="Rhea" id="RHEA:12228"/>
        <dbReference type="ChEBI" id="CHEBI:15377"/>
        <dbReference type="ChEBI" id="CHEBI:15378"/>
        <dbReference type="ChEBI" id="CHEBI:29985"/>
        <dbReference type="ChEBI" id="CHEBI:29991"/>
        <dbReference type="ChEBI" id="CHEBI:30616"/>
        <dbReference type="ChEBI" id="CHEBI:33019"/>
        <dbReference type="ChEBI" id="CHEBI:58048"/>
        <dbReference type="ChEBI" id="CHEBI:58359"/>
        <dbReference type="ChEBI" id="CHEBI:456215"/>
        <dbReference type="EC" id="6.3.5.4"/>
    </reaction>
</comment>
<evidence type="ECO:0000256" key="1">
    <source>
        <dbReference type="ARBA" id="ARBA00005187"/>
    </source>
</evidence>
<evidence type="ECO:0000256" key="3">
    <source>
        <dbReference type="ARBA" id="ARBA00048741"/>
    </source>
</evidence>
<accession>A0A8I2H5F9</accession>
<sequence length="524" mass="60630">MMYSVITNHVKAFDVLGSPYLEQKGLDGSEVGCGFFERHSLSSLSGFFALLSHEDEFVRLVVDRVRSIPLFYTVMNDKILFSSDYAWLHSELQQNEECEQGKAEFALTGYVCADRTLSKQIKQVEAGQEVIICKRTGKVSKSNYFLFQHHEPEVQAESLYVEQLDMAVKAVFKRLIEFAAGRQIVLPLSGGFDSRLIASTIKQLGYQNVVCFSYGLTGNKEAALSKQIATGLGFQWYFVEYNEDKWRNTWFSDEADDFREMASNGVSLPHIQDWLAVRELKDKQLISSDAVFVPGHSGDFVAGSHIPDIVFEQQQFSKSDLTSHLLTDHYKNVPRRLIETQTFNRIKVSLQQQLSDGDVLNAEAFANQYELWDWRERQAKYIINSVRVYEFFGMQWWLPLWDKEFVEFWCEMPLQYRKKRLWYNAYVADRFKSVVGAQSEIADKNAADFSFARKLAHRLYQVMPTPLKQLIYGKKLRNDFDNHFLAFGALLSDEQKDEYAKFGYTMIGVYSLLFLQSRWGNKES</sequence>
<dbReference type="InterPro" id="IPR051786">
    <property type="entry name" value="ASN_synthetase/amidase"/>
</dbReference>
<evidence type="ECO:0000313" key="6">
    <source>
        <dbReference type="EMBL" id="WOX29195.1"/>
    </source>
</evidence>
<protein>
    <recommendedName>
        <fullName evidence="2">asparagine synthase (glutamine-hydrolyzing)</fullName>
        <ecNumber evidence="2">6.3.5.4</ecNumber>
    </recommendedName>
</protein>
<dbReference type="InterPro" id="IPR029055">
    <property type="entry name" value="Ntn_hydrolases_N"/>
</dbReference>
<keyword evidence="8" id="KW-1185">Reference proteome</keyword>
<organism evidence="5 7">
    <name type="scientific">Pseudoalteromonas maricaloris</name>
    <dbReference type="NCBI Taxonomy" id="184924"/>
    <lineage>
        <taxon>Bacteria</taxon>
        <taxon>Pseudomonadati</taxon>
        <taxon>Pseudomonadota</taxon>
        <taxon>Gammaproteobacteria</taxon>
        <taxon>Alteromonadales</taxon>
        <taxon>Pseudoalteromonadaceae</taxon>
        <taxon>Pseudoalteromonas</taxon>
    </lineage>
</organism>
<proteinExistence type="predicted"/>
<name>A0A8I2H5F9_9GAMM</name>
<evidence type="ECO:0000313" key="5">
    <source>
        <dbReference type="EMBL" id="NLR23426.1"/>
    </source>
</evidence>
<gene>
    <name evidence="5" type="ORF">F9Y85_19330</name>
    <name evidence="6" type="ORF">R5H13_02685</name>
</gene>
<dbReference type="SUPFAM" id="SSF56235">
    <property type="entry name" value="N-terminal nucleophile aminohydrolases (Ntn hydrolases)"/>
    <property type="match status" value="1"/>
</dbReference>
<dbReference type="PANTHER" id="PTHR43284:SF1">
    <property type="entry name" value="ASPARAGINE SYNTHETASE"/>
    <property type="match status" value="1"/>
</dbReference>